<dbReference type="EMBL" id="JN661367">
    <property type="protein sequence ID" value="AEX31048.1"/>
    <property type="molecule type" value="Genomic_RNA"/>
</dbReference>
<proteinExistence type="predicted"/>
<dbReference type="InterPro" id="IPR043502">
    <property type="entry name" value="DNA/RNA_pol_sf"/>
</dbReference>
<feature type="non-terminal residue" evidence="1">
    <location>
        <position position="111"/>
    </location>
</feature>
<accession>H2E094</accession>
<sequence>AQPILFLNFMNLRRRGSCNIYEELGIQEPGYAKLGYLANNERPTMPTKSQYVKVPEEFCVNVKDCKEPSILCKEDPRLAAMGKQYDPLKDGLKKYAQPMGRLDEPLLKEVA</sequence>
<organism evidence="1">
    <name type="scientific">uncultured virus</name>
    <dbReference type="NCBI Taxonomy" id="340016"/>
    <lineage>
        <taxon>Viruses</taxon>
        <taxon>environmental samples</taxon>
    </lineage>
</organism>
<reference evidence="1" key="1">
    <citation type="submission" date="2011-08" db="EMBL/GenBank/DDBJ databases">
        <title>Detection of Members of the Secoviridae in the Tallgrass Prairie Preserve, Osage County, Oklahoma USA.</title>
        <authorList>
            <person name="Thapa V."/>
            <person name="Melcher U."/>
            <person name="Wiley G.B."/>
            <person name="Doust A."/>
            <person name="Roe B.A."/>
            <person name="Palmer M.W."/>
            <person name="Roewe K."/>
            <person name="Shen G."/>
            <person name="Roossinck M.J."/>
        </authorList>
    </citation>
    <scope>NUCLEOTIDE SEQUENCE</scope>
</reference>
<name>H2E094_9VIRU</name>
<evidence type="ECO:0000313" key="1">
    <source>
        <dbReference type="EMBL" id="AEX31048.1"/>
    </source>
</evidence>
<dbReference type="SUPFAM" id="SSF56672">
    <property type="entry name" value="DNA/RNA polymerases"/>
    <property type="match status" value="1"/>
</dbReference>
<feature type="non-terminal residue" evidence="1">
    <location>
        <position position="1"/>
    </location>
</feature>
<protein>
    <submittedName>
        <fullName evidence="1">Polyprotein</fullName>
    </submittedName>
</protein>